<organism evidence="3 4">
    <name type="scientific">Chitinophaga caseinilytica</name>
    <dbReference type="NCBI Taxonomy" id="2267521"/>
    <lineage>
        <taxon>Bacteria</taxon>
        <taxon>Pseudomonadati</taxon>
        <taxon>Bacteroidota</taxon>
        <taxon>Chitinophagia</taxon>
        <taxon>Chitinophagales</taxon>
        <taxon>Chitinophagaceae</taxon>
        <taxon>Chitinophaga</taxon>
    </lineage>
</organism>
<reference evidence="3 4" key="1">
    <citation type="submission" date="2024-03" db="EMBL/GenBank/DDBJ databases">
        <title>Chitinophaga caseinilytica sp. nov., a casein hydrolysing bacterium isolated from forest soil.</title>
        <authorList>
            <person name="Lee D.S."/>
            <person name="Han D.M."/>
            <person name="Baek J.H."/>
            <person name="Choi D.G."/>
            <person name="Jeon J.H."/>
            <person name="Jeon C.O."/>
        </authorList>
    </citation>
    <scope>NUCLEOTIDE SEQUENCE [LARGE SCALE GENOMIC DNA]</scope>
    <source>
        <strain evidence="3 4">KACC 19118</strain>
    </source>
</reference>
<name>A0ABZ2Z8E4_9BACT</name>
<dbReference type="SUPFAM" id="SSF51182">
    <property type="entry name" value="RmlC-like cupins"/>
    <property type="match status" value="1"/>
</dbReference>
<gene>
    <name evidence="3" type="ORF">WJU22_09860</name>
</gene>
<dbReference type="CDD" id="cd07010">
    <property type="entry name" value="cupin_PMI_type_I_N_bac"/>
    <property type="match status" value="1"/>
</dbReference>
<evidence type="ECO:0000256" key="1">
    <source>
        <dbReference type="ARBA" id="ARBA00022723"/>
    </source>
</evidence>
<dbReference type="InterPro" id="IPR051804">
    <property type="entry name" value="Carb_Metab_Reg_Kinase/Isom"/>
</dbReference>
<keyword evidence="2" id="KW-0862">Zinc</keyword>
<keyword evidence="4" id="KW-1185">Reference proteome</keyword>
<dbReference type="GO" id="GO:0016853">
    <property type="term" value="F:isomerase activity"/>
    <property type="evidence" value="ECO:0007669"/>
    <property type="project" value="UniProtKB-KW"/>
</dbReference>
<dbReference type="Proteomes" id="UP001449657">
    <property type="component" value="Chromosome"/>
</dbReference>
<dbReference type="InterPro" id="IPR014710">
    <property type="entry name" value="RmlC-like_jellyroll"/>
</dbReference>
<dbReference type="PANTHER" id="PTHR42742">
    <property type="entry name" value="TRANSCRIPTIONAL REPRESSOR MPRA"/>
    <property type="match status" value="1"/>
</dbReference>
<dbReference type="PANTHER" id="PTHR42742:SF3">
    <property type="entry name" value="FRUCTOKINASE"/>
    <property type="match status" value="1"/>
</dbReference>
<sequence>MSTINPAQTQHQHRFRATEQFLAPHTKEKRDQAGYDIYPCFSAAGPIHAGFDSLLTWILQRRANIIIDGYVGVQWDDFIAALQSRLAGLQTNARFVNVNAALIPAADRDALVAPSLGNGDPLFGKVFDGQLSDFFTPEKLRNIQPENGQLNILYGCGASLCGWDGALLYIDLPKNEIQFRSRAGQVCNIGHHSISGDARQQYKSFYFVDWPVLNRHKKTLLPSVELFIDEQRLNEITWCEGDTLRNTLREMSRNMFRARPWFEPGVWGGHWIRENIAELNPNVVNYAWSFELIAPENGILLEHEGLLQEISLDTMLMLDNTAVLGKAAPRFGNTFPIRFDFLDTFDGGNLSIQCHPSVAYTRDNFGEPFTQDETYYILDAKPGAKVYLGFQNDIDATTFRSALENSVEQQQAVDIEKFVQVFPSNRHDLFLIPNGTVHSSGKDNLVLEISATPYIYTFKMYDWMRTDLNGRPRTLNIARAFENLDFDRKGDVVRETLLSAPVTIQQGADWRLLHLPTHPQHFYRIERVEFSTTVQLDTGNQCHVLSLVEGERIRVVTNGREQVVHYAETFIIPAAAGAYTLLNDSGEEVKVVRSFVKEECC</sequence>
<evidence type="ECO:0000313" key="3">
    <source>
        <dbReference type="EMBL" id="WZN48478.1"/>
    </source>
</evidence>
<keyword evidence="1" id="KW-0479">Metal-binding</keyword>
<dbReference type="Gene3D" id="2.60.120.10">
    <property type="entry name" value="Jelly Rolls"/>
    <property type="match status" value="2"/>
</dbReference>
<evidence type="ECO:0000256" key="2">
    <source>
        <dbReference type="ARBA" id="ARBA00022833"/>
    </source>
</evidence>
<evidence type="ECO:0000313" key="4">
    <source>
        <dbReference type="Proteomes" id="UP001449657"/>
    </source>
</evidence>
<dbReference type="InterPro" id="IPR011051">
    <property type="entry name" value="RmlC_Cupin_sf"/>
</dbReference>
<dbReference type="RefSeq" id="WP_341843068.1">
    <property type="nucleotide sequence ID" value="NZ_CP149792.1"/>
</dbReference>
<dbReference type="EMBL" id="CP150096">
    <property type="protein sequence ID" value="WZN48478.1"/>
    <property type="molecule type" value="Genomic_DNA"/>
</dbReference>
<keyword evidence="3" id="KW-0413">Isomerase</keyword>
<accession>A0ABZ2Z8E4</accession>
<protein>
    <submittedName>
        <fullName evidence="3">Class I mannose-6-phosphate isomerase</fullName>
    </submittedName>
</protein>
<proteinExistence type="predicted"/>